<accession>K0S1J3</accession>
<evidence type="ECO:0000256" key="2">
    <source>
        <dbReference type="SAM" id="MobiDB-lite"/>
    </source>
</evidence>
<feature type="non-terminal residue" evidence="3">
    <location>
        <position position="1"/>
    </location>
</feature>
<keyword evidence="4" id="KW-1185">Reference proteome</keyword>
<feature type="region of interest" description="Disordered" evidence="2">
    <location>
        <begin position="248"/>
        <end position="267"/>
    </location>
</feature>
<dbReference type="OMA" id="ESMEMIA"/>
<dbReference type="Proteomes" id="UP000266841">
    <property type="component" value="Unassembled WGS sequence"/>
</dbReference>
<feature type="compositionally biased region" description="Polar residues" evidence="2">
    <location>
        <begin position="211"/>
        <end position="222"/>
    </location>
</feature>
<evidence type="ECO:0000256" key="1">
    <source>
        <dbReference type="SAM" id="Coils"/>
    </source>
</evidence>
<feature type="region of interest" description="Disordered" evidence="2">
    <location>
        <begin position="1"/>
        <end position="28"/>
    </location>
</feature>
<feature type="coiled-coil region" evidence="1">
    <location>
        <begin position="552"/>
        <end position="600"/>
    </location>
</feature>
<dbReference type="eggNOG" id="ENOG502SPSK">
    <property type="taxonomic scope" value="Eukaryota"/>
</dbReference>
<feature type="compositionally biased region" description="Basic and acidic residues" evidence="2">
    <location>
        <begin position="12"/>
        <end position="28"/>
    </location>
</feature>
<reference evidence="3 4" key="1">
    <citation type="journal article" date="2012" name="Genome Biol.">
        <title>Genome and low-iron response of an oceanic diatom adapted to chronic iron limitation.</title>
        <authorList>
            <person name="Lommer M."/>
            <person name="Specht M."/>
            <person name="Roy A.S."/>
            <person name="Kraemer L."/>
            <person name="Andreson R."/>
            <person name="Gutowska M.A."/>
            <person name="Wolf J."/>
            <person name="Bergner S.V."/>
            <person name="Schilhabel M.B."/>
            <person name="Klostermeier U.C."/>
            <person name="Beiko R.G."/>
            <person name="Rosenstiel P."/>
            <person name="Hippler M."/>
            <person name="Laroche J."/>
        </authorList>
    </citation>
    <scope>NUCLEOTIDE SEQUENCE [LARGE SCALE GENOMIC DNA]</scope>
    <source>
        <strain evidence="3 4">CCMP1005</strain>
    </source>
</reference>
<feature type="coiled-coil region" evidence="1">
    <location>
        <begin position="344"/>
        <end position="371"/>
    </location>
</feature>
<gene>
    <name evidence="3" type="ORF">THAOC_19760</name>
</gene>
<proteinExistence type="predicted"/>
<name>K0S1J3_THAOC</name>
<evidence type="ECO:0000313" key="3">
    <source>
        <dbReference type="EMBL" id="EJK59963.1"/>
    </source>
</evidence>
<sequence>NDVVEAMLSDTSRTKRPDTKPREEREDGMEAIKQTVNKEDLEMRQLENAMRDPSVAPEGVTEFDTSIKVCDQCGKRLIGFGMANHMQEYHSGTITTDRCFNVEQQMLRERLPSAGIEPLKRSMWAGAEHRALAPAGRRVCRRVFQERMGDIETFLASVVPLGYFVLLRPSVTVMRGYWAKCDSKVDFNRRYRSPFPAAFPGKSDSSRHGGNHSQRYKSQQAVSAPGPEPAAAGVSMSSDDGSAAALVSDIGNGASKRRRTKSDLTRKLGGLVKENKRLRLDLSKQVAENEKKHVQIENRNSLIKLRDTQIDNIIEKSNAISQKKIESIKARSQQKLDKVNESWSAELDREKKRHEKEVDKLQRNMQRIRKDLKHRNVTIQQLREDRKVSRTMIHQSRSEAIENEQQHEMRTVELERVRIDAVSNEAQVVRAKRQVSSLSSRLEAEKRCNAESKDEYESKLREKDEHIILEQQLAHDQRMKQQKEVDDLKIKHKRAMKELKVRHAVEMHKKTHQIKALKQSMDEFHSLLKEMSDICKAADAAESKVGTANALAAAREAKLKKLEAAKETLKANLDRECIDNLALQEEVDSYRKLLEDVTKDYDDKLESLMPEHIKKRWIANVDKKGGTMQWDHVTDELILELLFNRTPPSCIQANILAFARVILKNHDIIEAIPCKRYIQQSRGTLLHVTRTLAAFSLGKCKRWLQIFYDDTARRQVSITNVGVRVRDENDRCKTICLDAGIISEDSTSETQSNAVIASFTEGGKRLGEWRKITEAMYPGRPDLLDLIPDPDSMSVVKLLGGSVGTDTCNGAQLSNRLTREKIIHIAKEAGIPEYKLVIWECFCHHHIRNVVCDKIVETGQDELAVLMSDDLEIVPSHLRVSTNISSLLRAFDKECSFNAQYAKGHGAEFSHWAADTHPDRGVLPIIRVNGNRQDVVGDGCLALFSFRDILVAWLDFRLTCGNSDNILQRNLFITLESMEMIAIIRLLAIMHLTIVLPWRWIVAKTHTLGDQGWSERDMNRIYDLFDSAMAKVVADGSKWLDQEFMMSIWGEIVDELPEFEEYLDSFYNNKSNLVAGSKKKADMKPVVKETIAELFHPTRKEVMETHDMCCTLASKMAARAMLELRDPKKAAHNFLAAADGIHSAKYVTEPERKALMGHKANTSDSESIHAMMTSFLETGGRVNLDYAAGQGQSRFNDDFGRKDELAELVSGRRSKKDKEEHDETSGTYHTLPEELKRSLIATGKKFAKRNRKRYHDALDRQLQAKQRKEKLAYDKKMELLKNDWIGASYLYLQGHSDRIWDTEGKANREYNRLKTEGAKLRAVKEQILIRYVGFGWVAAHHPWSNEGRNYNSAHLFRFLVDVVIPLAESESVPSSPPMRLPERPTLATIGTQAGDVKDRDTKRTTDNFALRTKWIEERERLESEGKGDVLMEIQRSTEPDFDDEHLANFKLDMLFSYDNGVLEWCQGVVLKVVSKKRRTVRVRWNQDCLRDGDAEVSTASLLPSKWNPNTHTNGAWREDLREELEQLLAEESSPS</sequence>
<keyword evidence="1" id="KW-0175">Coiled coil</keyword>
<comment type="caution">
    <text evidence="3">The sequence shown here is derived from an EMBL/GenBank/DDBJ whole genome shotgun (WGS) entry which is preliminary data.</text>
</comment>
<evidence type="ECO:0000313" key="4">
    <source>
        <dbReference type="Proteomes" id="UP000266841"/>
    </source>
</evidence>
<dbReference type="EMBL" id="AGNL01021905">
    <property type="protein sequence ID" value="EJK59963.1"/>
    <property type="molecule type" value="Genomic_DNA"/>
</dbReference>
<organism evidence="3 4">
    <name type="scientific">Thalassiosira oceanica</name>
    <name type="common">Marine diatom</name>
    <dbReference type="NCBI Taxonomy" id="159749"/>
    <lineage>
        <taxon>Eukaryota</taxon>
        <taxon>Sar</taxon>
        <taxon>Stramenopiles</taxon>
        <taxon>Ochrophyta</taxon>
        <taxon>Bacillariophyta</taxon>
        <taxon>Coscinodiscophyceae</taxon>
        <taxon>Thalassiosirophycidae</taxon>
        <taxon>Thalassiosirales</taxon>
        <taxon>Thalassiosiraceae</taxon>
        <taxon>Thalassiosira</taxon>
    </lineage>
</organism>
<feature type="region of interest" description="Disordered" evidence="2">
    <location>
        <begin position="196"/>
        <end position="238"/>
    </location>
</feature>
<protein>
    <submittedName>
        <fullName evidence="3">Uncharacterized protein</fullName>
    </submittedName>
</protein>